<dbReference type="Proteomes" id="UP000314011">
    <property type="component" value="Unassembled WGS sequence"/>
</dbReference>
<reference evidence="2 3" key="1">
    <citation type="submission" date="2019-06" db="EMBL/GenBank/DDBJ databases">
        <title>Genome of new Rhodobacteraceae sp. SM1903.</title>
        <authorList>
            <person name="Ren X."/>
        </authorList>
    </citation>
    <scope>NUCLEOTIDE SEQUENCE [LARGE SCALE GENOMIC DNA]</scope>
    <source>
        <strain evidence="2 3">SM1903</strain>
    </source>
</reference>
<dbReference type="OrthoDB" id="7791409at2"/>
<feature type="signal peptide" evidence="1">
    <location>
        <begin position="1"/>
        <end position="24"/>
    </location>
</feature>
<protein>
    <submittedName>
        <fullName evidence="2">DUF2125 domain-containing protein</fullName>
    </submittedName>
</protein>
<dbReference type="Pfam" id="PF09898">
    <property type="entry name" value="DUF2125"/>
    <property type="match status" value="1"/>
</dbReference>
<dbReference type="InterPro" id="IPR018666">
    <property type="entry name" value="DUF2125"/>
</dbReference>
<evidence type="ECO:0000313" key="3">
    <source>
        <dbReference type="Proteomes" id="UP000314011"/>
    </source>
</evidence>
<feature type="chain" id="PRO_5022775775" evidence="1">
    <location>
        <begin position="25"/>
        <end position="503"/>
    </location>
</feature>
<accession>A0A5C5GGB1</accession>
<dbReference type="EMBL" id="VFFF01000001">
    <property type="protein sequence ID" value="TNY33788.1"/>
    <property type="molecule type" value="Genomic_DNA"/>
</dbReference>
<proteinExistence type="predicted"/>
<dbReference type="AlphaFoldDB" id="A0A5C5GGB1"/>
<evidence type="ECO:0000313" key="2">
    <source>
        <dbReference type="EMBL" id="TNY33788.1"/>
    </source>
</evidence>
<dbReference type="RefSeq" id="WP_140194515.1">
    <property type="nucleotide sequence ID" value="NZ_CP065915.1"/>
</dbReference>
<gene>
    <name evidence="2" type="ORF">FHY64_11140</name>
</gene>
<sequence length="503" mass="52694">MATLKCTGRAALITALLGSTAAHADVTAQQVWDDWTAQMDMYGEVTLTTDGESMDGGTMTIETVTLSSVNDEMELTFELGPISLAENGDGTVTVSVPESMPMTVVTSPTYGDPVTVEGTIGMSNYAMDVSGDPGALNYEMSADSVTASVDSIEGEDEVMLEEISLAFNGLQAATTSTDGDVRHMESSMTVQEVLATFNISENGGPGILTFSGSIDGLATQSVVDMPADIDPEAPETVFVDGLSVDAGYSYGATEYSFEFAERSDNTSGSASASGGELFISMGIDGISFSGGASDPQVSFEGSDVPFPIDISLDEYSYGLELPLGQSDEPTPFGLNLLISNLAVNDMVWGMVDPGGALPHDPATVNLDLSGEVQLDYDLLDPANSMELMSGALPGDILSLNLDDLTIQLVGAEVLGNGAFTFDNEDLATFNGIPRPMGELNLQVNGANALIDTLVDMGLLPQEQVMGARMMLGMFATPTGEDQLESTLEINEQGHVIANGQRIQ</sequence>
<keyword evidence="3" id="KW-1185">Reference proteome</keyword>
<evidence type="ECO:0000256" key="1">
    <source>
        <dbReference type="SAM" id="SignalP"/>
    </source>
</evidence>
<keyword evidence="1" id="KW-0732">Signal</keyword>
<name>A0A5C5GGB1_9RHOB</name>
<comment type="caution">
    <text evidence="2">The sequence shown here is derived from an EMBL/GenBank/DDBJ whole genome shotgun (WGS) entry which is preliminary data.</text>
</comment>
<organism evidence="2 3">
    <name type="scientific">Pelagovum pacificum</name>
    <dbReference type="NCBI Taxonomy" id="2588711"/>
    <lineage>
        <taxon>Bacteria</taxon>
        <taxon>Pseudomonadati</taxon>
        <taxon>Pseudomonadota</taxon>
        <taxon>Alphaproteobacteria</taxon>
        <taxon>Rhodobacterales</taxon>
        <taxon>Paracoccaceae</taxon>
        <taxon>Pelagovum</taxon>
    </lineage>
</organism>